<evidence type="ECO:0000256" key="4">
    <source>
        <dbReference type="ARBA" id="ARBA00022801"/>
    </source>
</evidence>
<dbReference type="InterPro" id="IPR038765">
    <property type="entry name" value="Papain-like_cys_pep_sf"/>
</dbReference>
<accession>A0A5N6PNC3</accession>
<evidence type="ECO:0000256" key="2">
    <source>
        <dbReference type="ARBA" id="ARBA00022670"/>
    </source>
</evidence>
<dbReference type="AlphaFoldDB" id="A0A5N6PNC3"/>
<dbReference type="EMBL" id="SZYD01000003">
    <property type="protein sequence ID" value="KAD6795378.1"/>
    <property type="molecule type" value="Genomic_DNA"/>
</dbReference>
<comment type="similarity">
    <text evidence="1">Belongs to the peptidase C48 family.</text>
</comment>
<keyword evidence="3" id="KW-0833">Ubl conjugation pathway</keyword>
<dbReference type="Gene3D" id="3.30.310.130">
    <property type="entry name" value="Ubiquitin-related"/>
    <property type="match status" value="1"/>
</dbReference>
<dbReference type="FunFam" id="3.30.310.130:FF:000006">
    <property type="entry name" value="Probable ubiquitin-like-specific protease 2B"/>
    <property type="match status" value="1"/>
</dbReference>
<protein>
    <recommendedName>
        <fullName evidence="7">Ubiquitin-like protease family profile domain-containing protein</fullName>
    </recommendedName>
</protein>
<evidence type="ECO:0000259" key="7">
    <source>
        <dbReference type="PROSITE" id="PS50600"/>
    </source>
</evidence>
<dbReference type="OrthoDB" id="442460at2759"/>
<dbReference type="InterPro" id="IPR057375">
    <property type="entry name" value="ULP2A/B_PH"/>
</dbReference>
<feature type="compositionally biased region" description="Basic residues" evidence="6">
    <location>
        <begin position="741"/>
        <end position="759"/>
    </location>
</feature>
<evidence type="ECO:0000256" key="3">
    <source>
        <dbReference type="ARBA" id="ARBA00022786"/>
    </source>
</evidence>
<evidence type="ECO:0000313" key="9">
    <source>
        <dbReference type="Proteomes" id="UP000326396"/>
    </source>
</evidence>
<evidence type="ECO:0000256" key="6">
    <source>
        <dbReference type="SAM" id="MobiDB-lite"/>
    </source>
</evidence>
<evidence type="ECO:0000256" key="5">
    <source>
        <dbReference type="ARBA" id="ARBA00057729"/>
    </source>
</evidence>
<dbReference type="Pfam" id="PF25352">
    <property type="entry name" value="PH_ULP"/>
    <property type="match status" value="1"/>
</dbReference>
<dbReference type="PROSITE" id="PS50600">
    <property type="entry name" value="ULP_PROTEASE"/>
    <property type="match status" value="1"/>
</dbReference>
<dbReference type="SUPFAM" id="SSF54001">
    <property type="entry name" value="Cysteine proteinases"/>
    <property type="match status" value="1"/>
</dbReference>
<organism evidence="8 9">
    <name type="scientific">Mikania micrantha</name>
    <name type="common">bitter vine</name>
    <dbReference type="NCBI Taxonomy" id="192012"/>
    <lineage>
        <taxon>Eukaryota</taxon>
        <taxon>Viridiplantae</taxon>
        <taxon>Streptophyta</taxon>
        <taxon>Embryophyta</taxon>
        <taxon>Tracheophyta</taxon>
        <taxon>Spermatophyta</taxon>
        <taxon>Magnoliopsida</taxon>
        <taxon>eudicotyledons</taxon>
        <taxon>Gunneridae</taxon>
        <taxon>Pentapetalae</taxon>
        <taxon>asterids</taxon>
        <taxon>campanulids</taxon>
        <taxon>Asterales</taxon>
        <taxon>Asteraceae</taxon>
        <taxon>Asteroideae</taxon>
        <taxon>Heliantheae alliance</taxon>
        <taxon>Eupatorieae</taxon>
        <taxon>Mikania</taxon>
    </lineage>
</organism>
<evidence type="ECO:0000256" key="1">
    <source>
        <dbReference type="ARBA" id="ARBA00005234"/>
    </source>
</evidence>
<feature type="domain" description="Ubiquitin-like protease family profile" evidence="7">
    <location>
        <begin position="293"/>
        <end position="485"/>
    </location>
</feature>
<name>A0A5N6PNC3_9ASTR</name>
<dbReference type="GO" id="GO:0006508">
    <property type="term" value="P:proteolysis"/>
    <property type="evidence" value="ECO:0007669"/>
    <property type="project" value="UniProtKB-KW"/>
</dbReference>
<reference evidence="8 9" key="1">
    <citation type="submission" date="2019-05" db="EMBL/GenBank/DDBJ databases">
        <title>Mikania micrantha, genome provides insights into the molecular mechanism of rapid growth.</title>
        <authorList>
            <person name="Liu B."/>
        </authorList>
    </citation>
    <scope>NUCLEOTIDE SEQUENCE [LARGE SCALE GENOMIC DNA]</scope>
    <source>
        <strain evidence="8">NLD-2019</strain>
        <tissue evidence="8">Leaf</tissue>
    </source>
</reference>
<gene>
    <name evidence="8" type="ORF">E3N88_06274</name>
</gene>
<sequence length="759" mass="87016">MTYSGKKFKVFSFDESVPEENRIWKSALLGKEKKKSPCVDSGVDHYNFLESFAGGRACKGKKLRNERSIAHEVDDAMTERINRSDAALQSSSSNYNLNAVSQSNCPDYLISHKVSTDRKNEPISIISDEDNDNSSTVSSSNFADAKELLENEITSHEEESSVVVLPECVACGKSFYSNARLTFFCSTIKLDISEEGATGCLTFEWKTLDLISIQSRWLDPFIEAEVCLLIKSEHVQKSGILEVKFTLTDPCWNDTQERIKTLDEQYKEKWDVDLDSCELLEDITYLEGDCDSISISVRDFQLLQPEKFINDTIVDFYIEYLKKIKTVAAKVHFFNSFFFRKLVDFDDNQSRSFDSKGAFQRVRKWTKKVNIFEKDYIFVPVNFRLHWSLIIICHPGEVVNFRDDKLEISLKVPCILHMDSIKGSHRGLEHCIKCYLSEEWKERNNDASEYISTKFRDLRFLRLEVPQQENSYDCGLFMLHYMELFVKQASNTFNPLNNFINKDWFYPMEASLKRARIKRLIFELTKNKAQPFLSPKSSFELKDENDEEEEADVQILNEACNSKETCDACVNISRDGTPLIVKPSKSEDMNTSILNSNSNGGSLIADNEQKNHLQMVLYDPSIDANLPIKESDETENFDDKQVVAVPEPNKINPTVTCINESMNLLQLMERSAEGDVFESHVVEDSDDDVLETCVVKDSDSDDDPGDYFICDINKNYQKASSSSSVFKDVAEISLNLETSKRRQRRPMISVGRKRPKRSS</sequence>
<keyword evidence="2" id="KW-0645">Protease</keyword>
<feature type="region of interest" description="Disordered" evidence="6">
    <location>
        <begin position="737"/>
        <end position="759"/>
    </location>
</feature>
<evidence type="ECO:0000313" key="8">
    <source>
        <dbReference type="EMBL" id="KAD6795378.1"/>
    </source>
</evidence>
<comment type="function">
    <text evidence="5">Protease that catalyzes two essential functions in the SUMO pathway: processing of full-length SUMOs to their mature forms and deconjugation of SUMO from targeted proteins.</text>
</comment>
<dbReference type="GO" id="GO:0008234">
    <property type="term" value="F:cysteine-type peptidase activity"/>
    <property type="evidence" value="ECO:0007669"/>
    <property type="project" value="InterPro"/>
</dbReference>
<dbReference type="Pfam" id="PF02902">
    <property type="entry name" value="Peptidase_C48"/>
    <property type="match status" value="1"/>
</dbReference>
<dbReference type="Proteomes" id="UP000326396">
    <property type="component" value="Linkage Group LG11"/>
</dbReference>
<keyword evidence="4" id="KW-0378">Hydrolase</keyword>
<dbReference type="PANTHER" id="PTHR47764:SF7">
    <property type="entry name" value="ULP1 PROTEASE FAMILY, C-TERMINAL CATALYTIC DOMAIN-CONTAINING PROTEIN-RELATED"/>
    <property type="match status" value="1"/>
</dbReference>
<dbReference type="PANTHER" id="PTHR47764">
    <property type="entry name" value="UBIQUITIN-LIKE-SPECIFIC PROTEASE 2B-RELATED"/>
    <property type="match status" value="1"/>
</dbReference>
<comment type="caution">
    <text evidence="8">The sequence shown here is derived from an EMBL/GenBank/DDBJ whole genome shotgun (WGS) entry which is preliminary data.</text>
</comment>
<dbReference type="Gene3D" id="1.10.418.20">
    <property type="match status" value="1"/>
</dbReference>
<proteinExistence type="inferred from homology"/>
<keyword evidence="9" id="KW-1185">Reference proteome</keyword>
<dbReference type="InterPro" id="IPR003653">
    <property type="entry name" value="Peptidase_C48_C"/>
</dbReference>